<dbReference type="Gene3D" id="6.10.250.2090">
    <property type="match status" value="1"/>
</dbReference>
<dbReference type="InterPro" id="IPR036013">
    <property type="entry name" value="Band_7/SPFH_dom_sf"/>
</dbReference>
<dbReference type="FunFam" id="3.30.479.30:FF:000004">
    <property type="entry name" value="Putative membrane protease family, stomatin"/>
    <property type="match status" value="1"/>
</dbReference>
<organism evidence="6 7">
    <name type="scientific">Methanothrix harundinacea</name>
    <dbReference type="NCBI Taxonomy" id="301375"/>
    <lineage>
        <taxon>Archaea</taxon>
        <taxon>Methanobacteriati</taxon>
        <taxon>Methanobacteriota</taxon>
        <taxon>Stenosarchaea group</taxon>
        <taxon>Methanomicrobia</taxon>
        <taxon>Methanotrichales</taxon>
        <taxon>Methanotrichaceae</taxon>
        <taxon>Methanothrix</taxon>
    </lineage>
</organism>
<dbReference type="InterPro" id="IPR043202">
    <property type="entry name" value="Band-7_stomatin-like"/>
</dbReference>
<dbReference type="SUPFAM" id="SSF117892">
    <property type="entry name" value="Band 7/SPFH domain"/>
    <property type="match status" value="1"/>
</dbReference>
<gene>
    <name evidence="6" type="ORF">XD72_2204</name>
</gene>
<dbReference type="PRINTS" id="PR00721">
    <property type="entry name" value="STOMATIN"/>
</dbReference>
<proteinExistence type="inferred from homology"/>
<dbReference type="PATRIC" id="fig|301375.7.peg.720"/>
<feature type="domain" description="Band 7" evidence="5">
    <location>
        <begin position="19"/>
        <end position="176"/>
    </location>
</feature>
<dbReference type="GO" id="GO:0005886">
    <property type="term" value="C:plasma membrane"/>
    <property type="evidence" value="ECO:0007669"/>
    <property type="project" value="InterPro"/>
</dbReference>
<dbReference type="CDD" id="cd08826">
    <property type="entry name" value="SPFH_eoslipins_u1"/>
    <property type="match status" value="1"/>
</dbReference>
<dbReference type="PANTHER" id="PTHR10264">
    <property type="entry name" value="BAND 7 PROTEIN-RELATED"/>
    <property type="match status" value="1"/>
</dbReference>
<evidence type="ECO:0000313" key="7">
    <source>
        <dbReference type="Proteomes" id="UP000057043"/>
    </source>
</evidence>
<comment type="caution">
    <text evidence="6">The sequence shown here is derived from an EMBL/GenBank/DDBJ whole genome shotgun (WGS) entry which is preliminary data.</text>
</comment>
<dbReference type="PANTHER" id="PTHR10264:SF19">
    <property type="entry name" value="AT06885P-RELATED"/>
    <property type="match status" value="1"/>
</dbReference>
<comment type="subcellular location">
    <subcellularLocation>
        <location evidence="1">Membrane</location>
        <topology evidence="1">Single-pass membrane protein</topology>
    </subcellularLocation>
</comment>
<dbReference type="AlphaFoldDB" id="A0A124FM25"/>
<evidence type="ECO:0000259" key="5">
    <source>
        <dbReference type="SMART" id="SM00244"/>
    </source>
</evidence>
<dbReference type="EMBL" id="LGFT01000075">
    <property type="protein sequence ID" value="KUK43421.1"/>
    <property type="molecule type" value="Genomic_DNA"/>
</dbReference>
<dbReference type="Gene3D" id="3.30.479.30">
    <property type="entry name" value="Band 7 domain"/>
    <property type="match status" value="1"/>
</dbReference>
<evidence type="ECO:0000256" key="4">
    <source>
        <dbReference type="ARBA" id="ARBA00022989"/>
    </source>
</evidence>
<dbReference type="GO" id="GO:0098552">
    <property type="term" value="C:side of membrane"/>
    <property type="evidence" value="ECO:0007669"/>
    <property type="project" value="UniProtKB-ARBA"/>
</dbReference>
<protein>
    <submittedName>
        <fullName evidence="6">SPFH domain / Band 7 family protein</fullName>
    </submittedName>
</protein>
<dbReference type="InterPro" id="IPR001972">
    <property type="entry name" value="Stomatin_HflK_fam"/>
</dbReference>
<reference evidence="6 7" key="1">
    <citation type="journal article" date="2015" name="MBio">
        <title>Genome-Resolved Metagenomic Analysis Reveals Roles for Candidate Phyla and Other Microbial Community Members in Biogeochemical Transformations in Oil Reservoirs.</title>
        <authorList>
            <person name="Hu P."/>
            <person name="Tom L."/>
            <person name="Singh A."/>
            <person name="Thomas B.C."/>
            <person name="Baker B.J."/>
            <person name="Piceno Y.M."/>
            <person name="Andersen G.L."/>
            <person name="Banfield J.F."/>
        </authorList>
    </citation>
    <scope>NUCLEOTIDE SEQUENCE [LARGE SCALE GENOMIC DNA]</scope>
    <source>
        <strain evidence="6">57_489</strain>
    </source>
</reference>
<evidence type="ECO:0000256" key="2">
    <source>
        <dbReference type="ARBA" id="ARBA00008164"/>
    </source>
</evidence>
<dbReference type="SMART" id="SM00244">
    <property type="entry name" value="PHB"/>
    <property type="match status" value="1"/>
</dbReference>
<keyword evidence="4" id="KW-0472">Membrane</keyword>
<accession>A0A124FM25</accession>
<evidence type="ECO:0000313" key="6">
    <source>
        <dbReference type="EMBL" id="KUK43421.1"/>
    </source>
</evidence>
<evidence type="ECO:0000256" key="3">
    <source>
        <dbReference type="ARBA" id="ARBA00022692"/>
    </source>
</evidence>
<dbReference type="Pfam" id="PF01145">
    <property type="entry name" value="Band_7"/>
    <property type="match status" value="1"/>
</dbReference>
<name>A0A124FM25_9EURY</name>
<sequence>MMDIGILAGLLAMGLILVSSLKITRQYERAVVFRFGKLIGERGPGLFVIIPVVDRIVKVDLRVRELDVPRQTVISSDNVSVEVDAVIYFKVTDSTRAIVEVEDYEAATALLAQTTLRDVLGQNELDTILSNRDELNREVKIILDEMTDPWGIKVVTATLRDVALPENMLRAIARQAEAEREKRARIILAEGEFQASQRMNDAATFYEEKPSAMKLREFQTLTEIAKEKNLIVVSTGSDAPRPSAGEISTTAGLAKAVVER</sequence>
<evidence type="ECO:0000256" key="1">
    <source>
        <dbReference type="ARBA" id="ARBA00004167"/>
    </source>
</evidence>
<keyword evidence="4" id="KW-1133">Transmembrane helix</keyword>
<dbReference type="InterPro" id="IPR001107">
    <property type="entry name" value="Band_7"/>
</dbReference>
<comment type="similarity">
    <text evidence="2">Belongs to the band 7/mec-2 family.</text>
</comment>
<dbReference type="Proteomes" id="UP000057043">
    <property type="component" value="Unassembled WGS sequence"/>
</dbReference>
<keyword evidence="3" id="KW-0812">Transmembrane</keyword>